<dbReference type="Pfam" id="PF01242">
    <property type="entry name" value="PTPS"/>
    <property type="match status" value="1"/>
</dbReference>
<name>X1SJY7_9ZZZZ</name>
<dbReference type="PANTHER" id="PTHR12589">
    <property type="entry name" value="PYRUVOYL TETRAHYDROBIOPTERIN SYNTHASE"/>
    <property type="match status" value="1"/>
</dbReference>
<gene>
    <name evidence="1" type="ORF">S12H4_16053</name>
</gene>
<dbReference type="Gene3D" id="3.30.479.10">
    <property type="entry name" value="6-pyruvoyl tetrahydropterin synthase/QueD"/>
    <property type="match status" value="1"/>
</dbReference>
<dbReference type="AlphaFoldDB" id="X1SJY7"/>
<organism evidence="1">
    <name type="scientific">marine sediment metagenome</name>
    <dbReference type="NCBI Taxonomy" id="412755"/>
    <lineage>
        <taxon>unclassified sequences</taxon>
        <taxon>metagenomes</taxon>
        <taxon>ecological metagenomes</taxon>
    </lineage>
</organism>
<protein>
    <submittedName>
        <fullName evidence="1">Uncharacterized protein</fullName>
    </submittedName>
</protein>
<comment type="caution">
    <text evidence="1">The sequence shown here is derived from an EMBL/GenBank/DDBJ whole genome shotgun (WGS) entry which is preliminary data.</text>
</comment>
<accession>X1SJY7</accession>
<feature type="non-terminal residue" evidence="1">
    <location>
        <position position="63"/>
    </location>
</feature>
<dbReference type="SUPFAM" id="SSF55620">
    <property type="entry name" value="Tetrahydrobiopterin biosynthesis enzymes-like"/>
    <property type="match status" value="1"/>
</dbReference>
<proteinExistence type="predicted"/>
<evidence type="ECO:0000313" key="1">
    <source>
        <dbReference type="EMBL" id="GAI75690.1"/>
    </source>
</evidence>
<sequence>MYQISVEQHFDAAHFLRGYQGKCEALHGHRFRVVIKIKASRVDDIGIAYDFVELKQHLGDILA</sequence>
<dbReference type="EMBL" id="BARW01007746">
    <property type="protein sequence ID" value="GAI75690.1"/>
    <property type="molecule type" value="Genomic_DNA"/>
</dbReference>
<dbReference type="PANTHER" id="PTHR12589:SF8">
    <property type="entry name" value="6-CARBOXY-5,6,7,8-TETRAHYDROPTERIN SYNTHASE"/>
    <property type="match status" value="1"/>
</dbReference>
<dbReference type="InterPro" id="IPR038418">
    <property type="entry name" value="6-PTP_synth/QueD_sf"/>
</dbReference>
<reference evidence="1" key="1">
    <citation type="journal article" date="2014" name="Front. Microbiol.">
        <title>High frequency of phylogenetically diverse reductive dehalogenase-homologous genes in deep subseafloor sedimentary metagenomes.</title>
        <authorList>
            <person name="Kawai M."/>
            <person name="Futagami T."/>
            <person name="Toyoda A."/>
            <person name="Takaki Y."/>
            <person name="Nishi S."/>
            <person name="Hori S."/>
            <person name="Arai W."/>
            <person name="Tsubouchi T."/>
            <person name="Morono Y."/>
            <person name="Uchiyama I."/>
            <person name="Ito T."/>
            <person name="Fujiyama A."/>
            <person name="Inagaki F."/>
            <person name="Takami H."/>
        </authorList>
    </citation>
    <scope>NUCLEOTIDE SEQUENCE</scope>
    <source>
        <strain evidence="1">Expedition CK06-06</strain>
    </source>
</reference>
<dbReference type="InterPro" id="IPR007115">
    <property type="entry name" value="6-PTP_synth/QueD"/>
</dbReference>